<dbReference type="KEGG" id="mxe:MYXE_05270"/>
<evidence type="ECO:0000313" key="4">
    <source>
        <dbReference type="Proteomes" id="UP000464624"/>
    </source>
</evidence>
<comment type="similarity">
    <text evidence="1">Belongs to the mycobacterial PPE family.</text>
</comment>
<dbReference type="SUPFAM" id="SSF140459">
    <property type="entry name" value="PE/PPE dimer-like"/>
    <property type="match status" value="1"/>
</dbReference>
<dbReference type="InterPro" id="IPR038332">
    <property type="entry name" value="PPE_sf"/>
</dbReference>
<dbReference type="InterPro" id="IPR000030">
    <property type="entry name" value="PPE_dom"/>
</dbReference>
<gene>
    <name evidence="3" type="ORF">MYXE_05270</name>
</gene>
<dbReference type="GO" id="GO:0052572">
    <property type="term" value="P:response to host immune response"/>
    <property type="evidence" value="ECO:0007669"/>
    <property type="project" value="TreeGrafter"/>
</dbReference>
<dbReference type="Pfam" id="PF00823">
    <property type="entry name" value="PPE"/>
    <property type="match status" value="1"/>
</dbReference>
<dbReference type="PANTHER" id="PTHR46766">
    <property type="entry name" value="GLUTAMINE-RICH PROTEIN 2"/>
    <property type="match status" value="1"/>
</dbReference>
<evidence type="ECO:0000256" key="1">
    <source>
        <dbReference type="ARBA" id="ARBA00010652"/>
    </source>
</evidence>
<dbReference type="AlphaFoldDB" id="A0AAD1LZB4"/>
<reference evidence="3 4" key="1">
    <citation type="submission" date="2019-12" db="EMBL/GenBank/DDBJ databases">
        <title>Complete genome sequence of Mycolicibacterium xenopi str. JCM15661T.</title>
        <authorList>
            <person name="Yoshida M."/>
            <person name="Fukano H."/>
            <person name="Asakura T."/>
            <person name="Hoshino Y."/>
        </authorList>
    </citation>
    <scope>NUCLEOTIDE SEQUENCE [LARGE SCALE GENOMIC DNA]</scope>
    <source>
        <strain evidence="3 4">JCM 15661T</strain>
    </source>
</reference>
<protein>
    <recommendedName>
        <fullName evidence="2">PPE domain-containing protein</fullName>
    </recommendedName>
</protein>
<dbReference type="Gene3D" id="1.20.1260.20">
    <property type="entry name" value="PPE superfamily"/>
    <property type="match status" value="1"/>
</dbReference>
<sequence>MLAAAEAWGCLPAELSVAASTYASVVTNLTSRRWSGPASALMTASAAQYVSWMTQAAMQAARTAAQAKAAAGAYETAFAMTVPPPMIAANRTLLTSLIATNFLGQNTPAIAATEADYAEMWAQDGAAMYGYAGSSLAAVSALTPFAEPPVTTTSEGPVMQAAAVAQTARTSARSDTQTTLLQAMATVAALQGLALPGASTPPPWSGLSGILDLLLGGSSGNDSLDNFWNTWGPNANIWNTVFSSGFYMPGNWIGTLSEIPGLLGTEATDAAGDAALGAGAAAADGLGSALAAPVGGLSLNPWMGDFVLPSTRLFWDAAECGAVGRG</sequence>
<dbReference type="Proteomes" id="UP000464624">
    <property type="component" value="Chromosome"/>
</dbReference>
<dbReference type="EMBL" id="AP022314">
    <property type="protein sequence ID" value="BBU20738.1"/>
    <property type="molecule type" value="Genomic_DNA"/>
</dbReference>
<organism evidence="3 4">
    <name type="scientific">Mycobacterium xenopi</name>
    <dbReference type="NCBI Taxonomy" id="1789"/>
    <lineage>
        <taxon>Bacteria</taxon>
        <taxon>Bacillati</taxon>
        <taxon>Actinomycetota</taxon>
        <taxon>Actinomycetes</taxon>
        <taxon>Mycobacteriales</taxon>
        <taxon>Mycobacteriaceae</taxon>
        <taxon>Mycobacterium</taxon>
    </lineage>
</organism>
<evidence type="ECO:0000259" key="2">
    <source>
        <dbReference type="Pfam" id="PF00823"/>
    </source>
</evidence>
<dbReference type="PANTHER" id="PTHR46766:SF1">
    <property type="entry name" value="GLUTAMINE-RICH PROTEIN 2"/>
    <property type="match status" value="1"/>
</dbReference>
<name>A0AAD1LZB4_MYCXE</name>
<proteinExistence type="inferred from homology"/>
<accession>A0AAD1LZB4</accession>
<feature type="domain" description="PPE" evidence="2">
    <location>
        <begin position="1"/>
        <end position="141"/>
    </location>
</feature>
<evidence type="ECO:0000313" key="3">
    <source>
        <dbReference type="EMBL" id="BBU20738.1"/>
    </source>
</evidence>